<comment type="caution">
    <text evidence="3">The sequence shown here is derived from an EMBL/GenBank/DDBJ whole genome shotgun (WGS) entry which is preliminary data.</text>
</comment>
<dbReference type="OrthoDB" id="5419542at2759"/>
<evidence type="ECO:0000313" key="3">
    <source>
        <dbReference type="EMBL" id="KPI36178.1"/>
    </source>
</evidence>
<feature type="region of interest" description="Disordered" evidence="2">
    <location>
        <begin position="1"/>
        <end position="110"/>
    </location>
</feature>
<gene>
    <name evidence="3" type="ORF">AB675_8884</name>
</gene>
<sequence>MEGDYYSRPVVQRARSHSDGVVPPASGDVTPRPPHRHAGLHALHPTGSVPQDDPTTTKPSSSLERVEKAAADKIHRIHLPGTGRHNTQRSSLDGVESSDTNTSTTRRRSKLHRYTQSLADHHHHTNSHAHHNAAAAAMYARHRKDLSADPTGHDSLPNLVAGLNAERNRAAAVQHRTSPADTNSATSTTAAPSLDRAMSHRSAYRGLAAVDPLAHDLHSVSSRPTDYLRRRATSDPRAPSGPTYSTFNTTSNPQLRRQTSLEAALDRADRLARQRRFTITPSTIQHTDSLITAAEDELRESLQQIHHTGTELTRRLDYGFYNLLEKVGGLASVIQSFQSLASQSRQLISNLESEAQKTDNHIRQRARMLQEGFEDRERTVVALEERQRKVQAKARALGERLERAQARVVRWEREQSERQAVWGSVSGGISEGDRVESHAVVGGIGNQSGLVKDGVNAILDEVAPGLAVIPTLGRANGTGKREQLEELRDAAMERVPADVKSILLEIGDRSKRKEKHEHGSGEDSRGTVGGDIHAEKQPPPLRVLDEL</sequence>
<keyword evidence="4" id="KW-1185">Reference proteome</keyword>
<dbReference type="VEuPathDB" id="FungiDB:AB675_8884"/>
<dbReference type="Proteomes" id="UP000038010">
    <property type="component" value="Unassembled WGS sequence"/>
</dbReference>
<dbReference type="EMBL" id="LFJN01000033">
    <property type="protein sequence ID" value="KPI36178.1"/>
    <property type="molecule type" value="Genomic_DNA"/>
</dbReference>
<feature type="region of interest" description="Disordered" evidence="2">
    <location>
        <begin position="507"/>
        <end position="547"/>
    </location>
</feature>
<organism evidence="3 4">
    <name type="scientific">Cyphellophora attinorum</name>
    <dbReference type="NCBI Taxonomy" id="1664694"/>
    <lineage>
        <taxon>Eukaryota</taxon>
        <taxon>Fungi</taxon>
        <taxon>Dikarya</taxon>
        <taxon>Ascomycota</taxon>
        <taxon>Pezizomycotina</taxon>
        <taxon>Eurotiomycetes</taxon>
        <taxon>Chaetothyriomycetidae</taxon>
        <taxon>Chaetothyriales</taxon>
        <taxon>Cyphellophoraceae</taxon>
        <taxon>Cyphellophora</taxon>
    </lineage>
</organism>
<keyword evidence="1" id="KW-0175">Coiled coil</keyword>
<feature type="compositionally biased region" description="Basic and acidic residues" evidence="2">
    <location>
        <begin position="64"/>
        <end position="74"/>
    </location>
</feature>
<proteinExistence type="predicted"/>
<feature type="region of interest" description="Disordered" evidence="2">
    <location>
        <begin position="174"/>
        <end position="193"/>
    </location>
</feature>
<feature type="compositionally biased region" description="Polar residues" evidence="2">
    <location>
        <begin position="53"/>
        <end position="63"/>
    </location>
</feature>
<protein>
    <submittedName>
        <fullName evidence="3">Uncharacterized protein</fullName>
    </submittedName>
</protein>
<evidence type="ECO:0000313" key="4">
    <source>
        <dbReference type="Proteomes" id="UP000038010"/>
    </source>
</evidence>
<feature type="region of interest" description="Disordered" evidence="2">
    <location>
        <begin position="221"/>
        <end position="254"/>
    </location>
</feature>
<dbReference type="RefSeq" id="XP_017996141.1">
    <property type="nucleotide sequence ID" value="XM_018149368.1"/>
</dbReference>
<dbReference type="STRING" id="1664694.A0A0N0NIV4"/>
<dbReference type="AlphaFoldDB" id="A0A0N0NIV4"/>
<reference evidence="3 4" key="1">
    <citation type="submission" date="2015-06" db="EMBL/GenBank/DDBJ databases">
        <title>Draft genome of the ant-associated black yeast Phialophora attae CBS 131958.</title>
        <authorList>
            <person name="Moreno L.F."/>
            <person name="Stielow B.J."/>
            <person name="de Hoog S."/>
            <person name="Vicente V.A."/>
            <person name="Weiss V.A."/>
            <person name="de Vries M."/>
            <person name="Cruz L.M."/>
            <person name="Souza E.M."/>
        </authorList>
    </citation>
    <scope>NUCLEOTIDE SEQUENCE [LARGE SCALE GENOMIC DNA]</scope>
    <source>
        <strain evidence="3 4">CBS 131958</strain>
    </source>
</reference>
<feature type="compositionally biased region" description="Polar residues" evidence="2">
    <location>
        <begin position="242"/>
        <end position="254"/>
    </location>
</feature>
<feature type="compositionally biased region" description="Low complexity" evidence="2">
    <location>
        <begin position="177"/>
        <end position="193"/>
    </location>
</feature>
<accession>A0A0N0NIV4</accession>
<evidence type="ECO:0000256" key="2">
    <source>
        <dbReference type="SAM" id="MobiDB-lite"/>
    </source>
</evidence>
<name>A0A0N0NIV4_9EURO</name>
<evidence type="ECO:0000256" key="1">
    <source>
        <dbReference type="SAM" id="Coils"/>
    </source>
</evidence>
<feature type="coiled-coil region" evidence="1">
    <location>
        <begin position="387"/>
        <end position="414"/>
    </location>
</feature>
<feature type="compositionally biased region" description="Basic and acidic residues" evidence="2">
    <location>
        <begin position="507"/>
        <end position="525"/>
    </location>
</feature>
<dbReference type="GeneID" id="28741248"/>